<dbReference type="GO" id="GO:1990961">
    <property type="term" value="P:xenobiotic detoxification by transmembrane export across the plasma membrane"/>
    <property type="evidence" value="ECO:0007669"/>
    <property type="project" value="InterPro"/>
</dbReference>
<dbReference type="Gene3D" id="1.20.1720.10">
    <property type="entry name" value="Multidrug resistance protein D"/>
    <property type="match status" value="1"/>
</dbReference>
<protein>
    <submittedName>
        <fullName evidence="10">DHA1 family bicyclomycin/chloramphenicol resistance-like MFS transporter</fullName>
    </submittedName>
</protein>
<dbReference type="SUPFAM" id="SSF103473">
    <property type="entry name" value="MFS general substrate transporter"/>
    <property type="match status" value="1"/>
</dbReference>
<comment type="similarity">
    <text evidence="2">Belongs to the major facilitator superfamily. Bcr/CmlA family.</text>
</comment>
<organism evidence="10 11">
    <name type="scientific">Yimella lutea</name>
    <dbReference type="NCBI Taxonomy" id="587872"/>
    <lineage>
        <taxon>Bacteria</taxon>
        <taxon>Bacillati</taxon>
        <taxon>Actinomycetota</taxon>
        <taxon>Actinomycetes</taxon>
        <taxon>Micrococcales</taxon>
        <taxon>Dermacoccaceae</taxon>
        <taxon>Yimella</taxon>
    </lineage>
</organism>
<feature type="transmembrane region" description="Helical" evidence="8">
    <location>
        <begin position="161"/>
        <end position="181"/>
    </location>
</feature>
<feature type="transmembrane region" description="Helical" evidence="8">
    <location>
        <begin position="29"/>
        <end position="48"/>
    </location>
</feature>
<evidence type="ECO:0000256" key="3">
    <source>
        <dbReference type="ARBA" id="ARBA00022448"/>
    </source>
</evidence>
<accession>A0A542EK94</accession>
<dbReference type="PROSITE" id="PS50850">
    <property type="entry name" value="MFS"/>
    <property type="match status" value="1"/>
</dbReference>
<sequence length="439" mass="46469">MQKAPAPSGAFAFFEPALGVDVERATKGSIWLLLVVLAALSMLGPFSIDTPFPAFSRMGREFSVSTDDMQLVVTAYMLAFALMSPFHGPISDAVGRRPVMLAGLSMYAVASVGCALSTSLPMLLGFRVLQGLSAGGGVIVSRAVIRDMFEGAEAQRLMSRVTMIFGVAPAVAPIVGGWLLTMGSWRAIFYFLVGVAVVLMALVIFILPESHPRERRTAFTPSAIFGGLVEAGRSPAFHRVSWAASLSFAGQFLYIGAAPIFVMDLLGKGEQDFWMFFVPMISGVVLGSWISSRTSGHVTINRLVSAAMAFALFGALVNLAFAVIPATQGLPYAVIGPALIAVGTGASYPALQLTLLDMFPGSRGATVSLFTFFTLVLNGSMAGFVAPHVTGSFAQMALMALALEIVAVLFWMSHLRHRPGAGGKLMRPKVHPVPTPSGQ</sequence>
<dbReference type="PANTHER" id="PTHR23502">
    <property type="entry name" value="MAJOR FACILITATOR SUPERFAMILY"/>
    <property type="match status" value="1"/>
</dbReference>
<feature type="transmembrane region" description="Helical" evidence="8">
    <location>
        <begin position="363"/>
        <end position="386"/>
    </location>
</feature>
<proteinExistence type="inferred from homology"/>
<evidence type="ECO:0000256" key="1">
    <source>
        <dbReference type="ARBA" id="ARBA00004651"/>
    </source>
</evidence>
<dbReference type="GO" id="GO:0042910">
    <property type="term" value="F:xenobiotic transmembrane transporter activity"/>
    <property type="evidence" value="ECO:0007669"/>
    <property type="project" value="InterPro"/>
</dbReference>
<feature type="transmembrane region" description="Helical" evidence="8">
    <location>
        <begin position="240"/>
        <end position="261"/>
    </location>
</feature>
<dbReference type="NCBIfam" id="TIGR00710">
    <property type="entry name" value="efflux_Bcr_CflA"/>
    <property type="match status" value="1"/>
</dbReference>
<feature type="domain" description="Major facilitator superfamily (MFS) profile" evidence="9">
    <location>
        <begin position="33"/>
        <end position="419"/>
    </location>
</feature>
<keyword evidence="6 8" id="KW-1133">Transmembrane helix</keyword>
<evidence type="ECO:0000256" key="4">
    <source>
        <dbReference type="ARBA" id="ARBA00022475"/>
    </source>
</evidence>
<dbReference type="GO" id="GO:0015385">
    <property type="term" value="F:sodium:proton antiporter activity"/>
    <property type="evidence" value="ECO:0007669"/>
    <property type="project" value="TreeGrafter"/>
</dbReference>
<feature type="transmembrane region" description="Helical" evidence="8">
    <location>
        <begin position="330"/>
        <end position="351"/>
    </location>
</feature>
<feature type="transmembrane region" description="Helical" evidence="8">
    <location>
        <begin position="303"/>
        <end position="324"/>
    </location>
</feature>
<dbReference type="AlphaFoldDB" id="A0A542EK94"/>
<gene>
    <name evidence="10" type="ORF">FB459_3331</name>
</gene>
<evidence type="ECO:0000259" key="9">
    <source>
        <dbReference type="PROSITE" id="PS50850"/>
    </source>
</evidence>
<evidence type="ECO:0000313" key="10">
    <source>
        <dbReference type="EMBL" id="TQJ15763.1"/>
    </source>
</evidence>
<dbReference type="InterPro" id="IPR020846">
    <property type="entry name" value="MFS_dom"/>
</dbReference>
<feature type="transmembrane region" description="Helical" evidence="8">
    <location>
        <begin position="69"/>
        <end position="87"/>
    </location>
</feature>
<keyword evidence="7 8" id="KW-0472">Membrane</keyword>
<dbReference type="Proteomes" id="UP000320806">
    <property type="component" value="Unassembled WGS sequence"/>
</dbReference>
<evidence type="ECO:0000256" key="2">
    <source>
        <dbReference type="ARBA" id="ARBA00006236"/>
    </source>
</evidence>
<dbReference type="Pfam" id="PF07690">
    <property type="entry name" value="MFS_1"/>
    <property type="match status" value="1"/>
</dbReference>
<evidence type="ECO:0000313" key="11">
    <source>
        <dbReference type="Proteomes" id="UP000320806"/>
    </source>
</evidence>
<evidence type="ECO:0000256" key="5">
    <source>
        <dbReference type="ARBA" id="ARBA00022692"/>
    </source>
</evidence>
<dbReference type="GO" id="GO:0005886">
    <property type="term" value="C:plasma membrane"/>
    <property type="evidence" value="ECO:0007669"/>
    <property type="project" value="UniProtKB-SubCell"/>
</dbReference>
<keyword evidence="3" id="KW-0813">Transport</keyword>
<dbReference type="CDD" id="cd17320">
    <property type="entry name" value="MFS_MdfA_MDR_like"/>
    <property type="match status" value="1"/>
</dbReference>
<dbReference type="InterPro" id="IPR004812">
    <property type="entry name" value="Efflux_drug-R_Bcr/CmlA"/>
</dbReference>
<comment type="subcellular location">
    <subcellularLocation>
        <location evidence="1">Cell membrane</location>
        <topology evidence="1">Multi-pass membrane protein</topology>
    </subcellularLocation>
</comment>
<evidence type="ECO:0000256" key="8">
    <source>
        <dbReference type="SAM" id="Phobius"/>
    </source>
</evidence>
<reference evidence="10 11" key="1">
    <citation type="submission" date="2019-06" db="EMBL/GenBank/DDBJ databases">
        <title>Sequencing the genomes of 1000 actinobacteria strains.</title>
        <authorList>
            <person name="Klenk H.-P."/>
        </authorList>
    </citation>
    <scope>NUCLEOTIDE SEQUENCE [LARGE SCALE GENOMIC DNA]</scope>
    <source>
        <strain evidence="10 11">DSM 19828</strain>
    </source>
</reference>
<feature type="transmembrane region" description="Helical" evidence="8">
    <location>
        <begin position="99"/>
        <end position="124"/>
    </location>
</feature>
<evidence type="ECO:0000256" key="7">
    <source>
        <dbReference type="ARBA" id="ARBA00023136"/>
    </source>
</evidence>
<name>A0A542EK94_9MICO</name>
<dbReference type="InterPro" id="IPR036259">
    <property type="entry name" value="MFS_trans_sf"/>
</dbReference>
<keyword evidence="5 8" id="KW-0812">Transmembrane</keyword>
<dbReference type="InterPro" id="IPR011701">
    <property type="entry name" value="MFS"/>
</dbReference>
<evidence type="ECO:0000256" key="6">
    <source>
        <dbReference type="ARBA" id="ARBA00022989"/>
    </source>
</evidence>
<keyword evidence="4" id="KW-1003">Cell membrane</keyword>
<dbReference type="PANTHER" id="PTHR23502:SF132">
    <property type="entry name" value="POLYAMINE TRANSPORTER 2-RELATED"/>
    <property type="match status" value="1"/>
</dbReference>
<feature type="transmembrane region" description="Helical" evidence="8">
    <location>
        <begin position="273"/>
        <end position="291"/>
    </location>
</feature>
<dbReference type="EMBL" id="VFMO01000001">
    <property type="protein sequence ID" value="TQJ15763.1"/>
    <property type="molecule type" value="Genomic_DNA"/>
</dbReference>
<keyword evidence="11" id="KW-1185">Reference proteome</keyword>
<feature type="transmembrane region" description="Helical" evidence="8">
    <location>
        <begin position="392"/>
        <end position="412"/>
    </location>
</feature>
<comment type="caution">
    <text evidence="10">The sequence shown here is derived from an EMBL/GenBank/DDBJ whole genome shotgun (WGS) entry which is preliminary data.</text>
</comment>
<feature type="transmembrane region" description="Helical" evidence="8">
    <location>
        <begin position="187"/>
        <end position="207"/>
    </location>
</feature>